<dbReference type="Pfam" id="PF00090">
    <property type="entry name" value="TSP_1"/>
    <property type="match status" value="3"/>
</dbReference>
<evidence type="ECO:0000256" key="2">
    <source>
        <dbReference type="ARBA" id="ARBA00023157"/>
    </source>
</evidence>
<dbReference type="InterPro" id="IPR000884">
    <property type="entry name" value="TSP1_rpt"/>
</dbReference>
<protein>
    <submittedName>
        <fullName evidence="3">Thrombospondin type 1 domain protein</fullName>
    </submittedName>
</protein>
<evidence type="ECO:0000313" key="3">
    <source>
        <dbReference type="EMBL" id="KJH49787.1"/>
    </source>
</evidence>
<reference evidence="3 4" key="1">
    <citation type="submission" date="2013-11" db="EMBL/GenBank/DDBJ databases">
        <title>Draft genome of the bovine lungworm Dictyocaulus viviparus.</title>
        <authorList>
            <person name="Mitreva M."/>
        </authorList>
    </citation>
    <scope>NUCLEOTIDE SEQUENCE [LARGE SCALE GENOMIC DNA]</scope>
    <source>
        <strain evidence="3 4">HannoverDv2000</strain>
    </source>
</reference>
<dbReference type="STRING" id="29172.A0A0D8Y0W9"/>
<organism evidence="3 4">
    <name type="scientific">Dictyocaulus viviparus</name>
    <name type="common">Bovine lungworm</name>
    <dbReference type="NCBI Taxonomy" id="29172"/>
    <lineage>
        <taxon>Eukaryota</taxon>
        <taxon>Metazoa</taxon>
        <taxon>Ecdysozoa</taxon>
        <taxon>Nematoda</taxon>
        <taxon>Chromadorea</taxon>
        <taxon>Rhabditida</taxon>
        <taxon>Rhabditina</taxon>
        <taxon>Rhabditomorpha</taxon>
        <taxon>Strongyloidea</taxon>
        <taxon>Metastrongylidae</taxon>
        <taxon>Dictyocaulus</taxon>
    </lineage>
</organism>
<dbReference type="OrthoDB" id="6273859at2759"/>
<dbReference type="Proteomes" id="UP000053766">
    <property type="component" value="Unassembled WGS sequence"/>
</dbReference>
<dbReference type="PROSITE" id="PS50092">
    <property type="entry name" value="TSP1"/>
    <property type="match status" value="3"/>
</dbReference>
<proteinExistence type="predicted"/>
<keyword evidence="2" id="KW-1015">Disulfide bond</keyword>
<dbReference type="PANTHER" id="PTHR22906">
    <property type="entry name" value="PROPERDIN"/>
    <property type="match status" value="1"/>
</dbReference>
<name>A0A0D8Y0W9_DICVI</name>
<dbReference type="InterPro" id="IPR036383">
    <property type="entry name" value="TSP1_rpt_sf"/>
</dbReference>
<reference evidence="4" key="2">
    <citation type="journal article" date="2016" name="Sci. Rep.">
        <title>Dictyocaulus viviparus genome, variome and transcriptome elucidate lungworm biology and support future intervention.</title>
        <authorList>
            <person name="McNulty S.N."/>
            <person name="Strube C."/>
            <person name="Rosa B.A."/>
            <person name="Martin J.C."/>
            <person name="Tyagi R."/>
            <person name="Choi Y.J."/>
            <person name="Wang Q."/>
            <person name="Hallsworth Pepin K."/>
            <person name="Zhang X."/>
            <person name="Ozersky P."/>
            <person name="Wilson R.K."/>
            <person name="Sternberg P.W."/>
            <person name="Gasser R.B."/>
            <person name="Mitreva M."/>
        </authorList>
    </citation>
    <scope>NUCLEOTIDE SEQUENCE [LARGE SCALE GENOMIC DNA]</scope>
    <source>
        <strain evidence="4">HannoverDv2000</strain>
    </source>
</reference>
<keyword evidence="4" id="KW-1185">Reference proteome</keyword>
<sequence>MCQVTGSEQAHFPPPSSQVDLNDMHIASSDVVQNPNTYTMHAIRPEIHFSQMWDRIKPIVPVNIRRKRHHAASSLRQDVQCCNGPSLETRPCNAECEQARTCEWTEWSEWCGCTPCKNGKEIRRRLCKHGDDLLNMQYSLSRCDCAGEDTEERECAVQPYCKPFHTTKSPATQTYDLQQNSNQRQEDETETYLPISSKAEEFQTCHWSMWYEWSQCQKSKLRQRKRLCVGNNALIEDCKCMGNHFEEKPCDITSHSIKGIDEYKLHPRAEDEINSTDTKKSNANIITKMDDLHSTQNVVLSSSVTKTACEWTKWSEWSSCTVTCDSGKRFRTRRCGCGEQNCGAATTEEVAECSNWKCNKKPLPVFNVN</sequence>
<dbReference type="SUPFAM" id="SSF82895">
    <property type="entry name" value="TSP-1 type 1 repeat"/>
    <property type="match status" value="3"/>
</dbReference>
<dbReference type="Gene3D" id="2.20.100.10">
    <property type="entry name" value="Thrombospondin type-1 (TSP1) repeat"/>
    <property type="match status" value="2"/>
</dbReference>
<gene>
    <name evidence="3" type="ORF">DICVIV_04040</name>
</gene>
<accession>A0A0D8Y0W9</accession>
<evidence type="ECO:0000313" key="4">
    <source>
        <dbReference type="Proteomes" id="UP000053766"/>
    </source>
</evidence>
<dbReference type="AlphaFoldDB" id="A0A0D8Y0W9"/>
<keyword evidence="1" id="KW-0677">Repeat</keyword>
<dbReference type="InterPro" id="IPR052065">
    <property type="entry name" value="Compl_asym_regulator"/>
</dbReference>
<dbReference type="SMART" id="SM00209">
    <property type="entry name" value="TSP1"/>
    <property type="match status" value="3"/>
</dbReference>
<dbReference type="PANTHER" id="PTHR22906:SF21">
    <property type="entry name" value="SEMA DOMAIN-CONTAINING PROTEIN"/>
    <property type="match status" value="1"/>
</dbReference>
<evidence type="ECO:0000256" key="1">
    <source>
        <dbReference type="ARBA" id="ARBA00022737"/>
    </source>
</evidence>
<dbReference type="EMBL" id="KN716223">
    <property type="protein sequence ID" value="KJH49787.1"/>
    <property type="molecule type" value="Genomic_DNA"/>
</dbReference>